<dbReference type="Pfam" id="PF00440">
    <property type="entry name" value="TetR_N"/>
    <property type="match status" value="1"/>
</dbReference>
<evidence type="ECO:0000259" key="3">
    <source>
        <dbReference type="PROSITE" id="PS50977"/>
    </source>
</evidence>
<dbReference type="PANTHER" id="PTHR43479">
    <property type="entry name" value="ACREF/ENVCD OPERON REPRESSOR-RELATED"/>
    <property type="match status" value="1"/>
</dbReference>
<gene>
    <name evidence="4" type="ORF">JK634_01865</name>
</gene>
<dbReference type="PROSITE" id="PS50977">
    <property type="entry name" value="HTH_TETR_2"/>
    <property type="match status" value="1"/>
</dbReference>
<dbReference type="InterPro" id="IPR001647">
    <property type="entry name" value="HTH_TetR"/>
</dbReference>
<dbReference type="InterPro" id="IPR050624">
    <property type="entry name" value="HTH-type_Tx_Regulator"/>
</dbReference>
<dbReference type="Proteomes" id="UP000623681">
    <property type="component" value="Unassembled WGS sequence"/>
</dbReference>
<dbReference type="InterPro" id="IPR009057">
    <property type="entry name" value="Homeodomain-like_sf"/>
</dbReference>
<evidence type="ECO:0000313" key="5">
    <source>
        <dbReference type="Proteomes" id="UP000623681"/>
    </source>
</evidence>
<dbReference type="PANTHER" id="PTHR43479:SF7">
    <property type="entry name" value="TETR-FAMILY TRANSCRIPTIONAL REGULATOR"/>
    <property type="match status" value="1"/>
</dbReference>
<name>A0A937FEU6_9CLOT</name>
<feature type="DNA-binding region" description="H-T-H motif" evidence="2">
    <location>
        <begin position="44"/>
        <end position="63"/>
    </location>
</feature>
<evidence type="ECO:0000313" key="4">
    <source>
        <dbReference type="EMBL" id="MBL4930547.1"/>
    </source>
</evidence>
<reference evidence="4" key="1">
    <citation type="submission" date="2021-01" db="EMBL/GenBank/DDBJ databases">
        <title>Genome public.</title>
        <authorList>
            <person name="Liu C."/>
            <person name="Sun Q."/>
        </authorList>
    </citation>
    <scope>NUCLEOTIDE SEQUENCE</scope>
    <source>
        <strain evidence="4">YIM B02565</strain>
    </source>
</reference>
<sequence length="205" mass="23780">MFNWEEWQLALKPKKIDPRAARTRILIQEAFLSLASEKKFEAITVKDISERAVVNRATFYDHFDDKYNLLEYLLSDAFTSSVASKLQSNMQLNRDTLKTIIIALCNYHENIHNHCKRVYKSISSYMDNEIQLKLKELISLMIANTTSFEHIEQEKLDLLSIMISNSLYGATSHWYGQGKIINELELSEDILPFIMSGINMFASMK</sequence>
<dbReference type="SUPFAM" id="SSF46689">
    <property type="entry name" value="Homeodomain-like"/>
    <property type="match status" value="1"/>
</dbReference>
<protein>
    <submittedName>
        <fullName evidence="4">TetR/AcrR family transcriptional regulator</fullName>
    </submittedName>
</protein>
<comment type="caution">
    <text evidence="4">The sequence shown here is derived from an EMBL/GenBank/DDBJ whole genome shotgun (WGS) entry which is preliminary data.</text>
</comment>
<keyword evidence="1 2" id="KW-0238">DNA-binding</keyword>
<dbReference type="RefSeq" id="WP_202765929.1">
    <property type="nucleotide sequence ID" value="NZ_JAESWA010000010.1"/>
</dbReference>
<organism evidence="4 5">
    <name type="scientific">Clostridium paridis</name>
    <dbReference type="NCBI Taxonomy" id="2803863"/>
    <lineage>
        <taxon>Bacteria</taxon>
        <taxon>Bacillati</taxon>
        <taxon>Bacillota</taxon>
        <taxon>Clostridia</taxon>
        <taxon>Eubacteriales</taxon>
        <taxon>Clostridiaceae</taxon>
        <taxon>Clostridium</taxon>
    </lineage>
</organism>
<dbReference type="Gene3D" id="1.10.357.10">
    <property type="entry name" value="Tetracycline Repressor, domain 2"/>
    <property type="match status" value="1"/>
</dbReference>
<accession>A0A937FEU6</accession>
<evidence type="ECO:0000256" key="1">
    <source>
        <dbReference type="ARBA" id="ARBA00023125"/>
    </source>
</evidence>
<evidence type="ECO:0000256" key="2">
    <source>
        <dbReference type="PROSITE-ProRule" id="PRU00335"/>
    </source>
</evidence>
<dbReference type="EMBL" id="JAESWA010000010">
    <property type="protein sequence ID" value="MBL4930547.1"/>
    <property type="molecule type" value="Genomic_DNA"/>
</dbReference>
<dbReference type="GO" id="GO:0003677">
    <property type="term" value="F:DNA binding"/>
    <property type="evidence" value="ECO:0007669"/>
    <property type="project" value="UniProtKB-UniRule"/>
</dbReference>
<feature type="domain" description="HTH tetR-type" evidence="3">
    <location>
        <begin position="21"/>
        <end position="81"/>
    </location>
</feature>
<keyword evidence="5" id="KW-1185">Reference proteome</keyword>
<dbReference type="AlphaFoldDB" id="A0A937FEU6"/>
<proteinExistence type="predicted"/>